<dbReference type="PROSITE" id="PS51198">
    <property type="entry name" value="UVRD_HELICASE_ATP_BIND"/>
    <property type="match status" value="1"/>
</dbReference>
<keyword evidence="9" id="KW-0238">DNA-binding</keyword>
<dbReference type="InterPro" id="IPR038726">
    <property type="entry name" value="PDDEXK_AddAB-type"/>
</dbReference>
<evidence type="ECO:0000256" key="12">
    <source>
        <dbReference type="ARBA" id="ARBA00034617"/>
    </source>
</evidence>
<evidence type="ECO:0000256" key="1">
    <source>
        <dbReference type="ARBA" id="ARBA00009922"/>
    </source>
</evidence>
<dbReference type="InterPro" id="IPR000212">
    <property type="entry name" value="DNA_helicase_UvrD/REP"/>
</dbReference>
<evidence type="ECO:0000259" key="17">
    <source>
        <dbReference type="PROSITE" id="PS51198"/>
    </source>
</evidence>
<evidence type="ECO:0000256" key="11">
    <source>
        <dbReference type="ARBA" id="ARBA00023235"/>
    </source>
</evidence>
<evidence type="ECO:0000256" key="6">
    <source>
        <dbReference type="ARBA" id="ARBA00022806"/>
    </source>
</evidence>
<dbReference type="Gene3D" id="1.10.486.10">
    <property type="entry name" value="PCRA, domain 4"/>
    <property type="match status" value="1"/>
</dbReference>
<dbReference type="GO" id="GO:0004386">
    <property type="term" value="F:helicase activity"/>
    <property type="evidence" value="ECO:0007669"/>
    <property type="project" value="UniProtKB-KW"/>
</dbReference>
<keyword evidence="4" id="KW-0227">DNA damage</keyword>
<organism evidence="19 20">
    <name type="scientific">Gordonia alkaliphila</name>
    <dbReference type="NCBI Taxonomy" id="1053547"/>
    <lineage>
        <taxon>Bacteria</taxon>
        <taxon>Bacillati</taxon>
        <taxon>Actinomycetota</taxon>
        <taxon>Actinomycetes</taxon>
        <taxon>Mycobacteriales</taxon>
        <taxon>Gordoniaceae</taxon>
        <taxon>Gordonia</taxon>
    </lineage>
</organism>
<evidence type="ECO:0000256" key="3">
    <source>
        <dbReference type="ARBA" id="ARBA00022741"/>
    </source>
</evidence>
<feature type="compositionally biased region" description="Basic and acidic residues" evidence="16">
    <location>
        <begin position="532"/>
        <end position="542"/>
    </location>
</feature>
<keyword evidence="2" id="KW-0540">Nuclease</keyword>
<protein>
    <recommendedName>
        <fullName evidence="13">DNA 3'-5' helicase</fullName>
        <ecNumber evidence="13">5.6.2.4</ecNumber>
    </recommendedName>
</protein>
<dbReference type="EC" id="5.6.2.4" evidence="13"/>
<feature type="binding site" evidence="15">
    <location>
        <begin position="67"/>
        <end position="74"/>
    </location>
    <ligand>
        <name>ATP</name>
        <dbReference type="ChEBI" id="CHEBI:30616"/>
    </ligand>
</feature>
<dbReference type="Pfam" id="PF12705">
    <property type="entry name" value="PDDEXK_1"/>
    <property type="match status" value="1"/>
</dbReference>
<comment type="similarity">
    <text evidence="1">Belongs to the helicase family. UvrD subfamily.</text>
</comment>
<dbReference type="InterPro" id="IPR013986">
    <property type="entry name" value="DExx_box_DNA_helicase_dom_sf"/>
</dbReference>
<evidence type="ECO:0000256" key="9">
    <source>
        <dbReference type="ARBA" id="ARBA00023125"/>
    </source>
</evidence>
<keyword evidence="3 15" id="KW-0547">Nucleotide-binding</keyword>
<keyword evidence="20" id="KW-1185">Reference proteome</keyword>
<comment type="caution">
    <text evidence="19">The sequence shown here is derived from an EMBL/GenBank/DDBJ whole genome shotgun (WGS) entry which is preliminary data.</text>
</comment>
<dbReference type="EMBL" id="BAABIE010000016">
    <property type="protein sequence ID" value="GAA4756605.1"/>
    <property type="molecule type" value="Genomic_DNA"/>
</dbReference>
<dbReference type="InterPro" id="IPR027417">
    <property type="entry name" value="P-loop_NTPase"/>
</dbReference>
<dbReference type="Pfam" id="PF00580">
    <property type="entry name" value="UvrD-helicase"/>
    <property type="match status" value="1"/>
</dbReference>
<evidence type="ECO:0000256" key="7">
    <source>
        <dbReference type="ARBA" id="ARBA00022839"/>
    </source>
</evidence>
<keyword evidence="11" id="KW-0413">Isomerase</keyword>
<comment type="catalytic activity">
    <reaction evidence="12">
        <text>Couples ATP hydrolysis with the unwinding of duplex DNA by translocating in the 3'-5' direction.</text>
        <dbReference type="EC" id="5.6.2.4"/>
    </reaction>
</comment>
<proteinExistence type="inferred from homology"/>
<evidence type="ECO:0000256" key="2">
    <source>
        <dbReference type="ARBA" id="ARBA00022722"/>
    </source>
</evidence>
<evidence type="ECO:0000256" key="10">
    <source>
        <dbReference type="ARBA" id="ARBA00023204"/>
    </source>
</evidence>
<keyword evidence="10" id="KW-0234">DNA repair</keyword>
<dbReference type="Gene3D" id="1.10.10.160">
    <property type="match status" value="1"/>
</dbReference>
<dbReference type="Proteomes" id="UP001500822">
    <property type="component" value="Unassembled WGS sequence"/>
</dbReference>
<gene>
    <name evidence="19" type="ORF">GCM10023217_30780</name>
</gene>
<evidence type="ECO:0000313" key="19">
    <source>
        <dbReference type="EMBL" id="GAA4756605.1"/>
    </source>
</evidence>
<dbReference type="InterPro" id="IPR014016">
    <property type="entry name" value="UvrD-like_ATP-bd"/>
</dbReference>
<evidence type="ECO:0000256" key="16">
    <source>
        <dbReference type="SAM" id="MobiDB-lite"/>
    </source>
</evidence>
<dbReference type="SUPFAM" id="SSF52540">
    <property type="entry name" value="P-loop containing nucleoside triphosphate hydrolases"/>
    <property type="match status" value="1"/>
</dbReference>
<dbReference type="Gene3D" id="3.40.50.300">
    <property type="entry name" value="P-loop containing nucleotide triphosphate hydrolases"/>
    <property type="match status" value="2"/>
</dbReference>
<dbReference type="InterPro" id="IPR014017">
    <property type="entry name" value="DNA_helicase_UvrD-like_C"/>
</dbReference>
<keyword evidence="7" id="KW-0269">Exonuclease</keyword>
<feature type="domain" description="UvrD-like helicase ATP-binding" evidence="17">
    <location>
        <begin position="46"/>
        <end position="356"/>
    </location>
</feature>
<evidence type="ECO:0000256" key="5">
    <source>
        <dbReference type="ARBA" id="ARBA00022801"/>
    </source>
</evidence>
<keyword evidence="8 15" id="KW-0067">ATP-binding</keyword>
<evidence type="ECO:0000256" key="13">
    <source>
        <dbReference type="ARBA" id="ARBA00034808"/>
    </source>
</evidence>
<evidence type="ECO:0000256" key="8">
    <source>
        <dbReference type="ARBA" id="ARBA00022840"/>
    </source>
</evidence>
<dbReference type="PROSITE" id="PS51217">
    <property type="entry name" value="UVRD_HELICASE_CTER"/>
    <property type="match status" value="1"/>
</dbReference>
<dbReference type="PANTHER" id="PTHR11070">
    <property type="entry name" value="UVRD / RECB / PCRA DNA HELICASE FAMILY MEMBER"/>
    <property type="match status" value="1"/>
</dbReference>
<dbReference type="Pfam" id="PF13361">
    <property type="entry name" value="UvrD_C"/>
    <property type="match status" value="1"/>
</dbReference>
<keyword evidence="6 15" id="KW-0347">Helicase</keyword>
<comment type="catalytic activity">
    <reaction evidence="14">
        <text>ATP + H2O = ADP + phosphate + H(+)</text>
        <dbReference type="Rhea" id="RHEA:13065"/>
        <dbReference type="ChEBI" id="CHEBI:15377"/>
        <dbReference type="ChEBI" id="CHEBI:15378"/>
        <dbReference type="ChEBI" id="CHEBI:30616"/>
        <dbReference type="ChEBI" id="CHEBI:43474"/>
        <dbReference type="ChEBI" id="CHEBI:456216"/>
        <dbReference type="EC" id="5.6.2.4"/>
    </reaction>
</comment>
<feature type="compositionally biased region" description="Low complexity" evidence="16">
    <location>
        <begin position="520"/>
        <end position="530"/>
    </location>
</feature>
<dbReference type="Gene3D" id="3.90.320.10">
    <property type="match status" value="1"/>
</dbReference>
<feature type="region of interest" description="Disordered" evidence="16">
    <location>
        <begin position="520"/>
        <end position="542"/>
    </location>
</feature>
<evidence type="ECO:0000259" key="18">
    <source>
        <dbReference type="PROSITE" id="PS51217"/>
    </source>
</evidence>
<sequence length="1143" mass="120487">MEGAGHVISVAGACFHGRMATAQTRLIASPAPFELPARTWPAEAAALLTPGHQADPERPWRPYRVRGGPGTGKTALLIDVAVARLLDDAADPESVLVLTANRRSAVAVRSEITRRVLAAGHSRTGAALREPLVRTVHSYAFAVLRLQASAHGNPPPRLITGSEQDVILRELLAGDLEDGAAYWPASLRPALATDGFAQALRDLLMRAAERGLGPEDLMALGREHARPEWAAAGRAFAQYEQTMLLRGAVGIDSPEAGPQAVDAAELVGSALSTFALEPHLLADQRARIRHLLVDDAQHLDPQAARLVELIGTGADLTVIAADPDQSIYSFRGASPRFFAELPDGRDVVLTQSHRAAGEVPTVGRALAARLPGARSQPFPDPAPGPGAASVRVFSSAAKEATAVADLLRRAHLFDDVPWSEMAVIVRSVPRMLPALRRAFSSAGVPVVTPTSDLPLFRQRAVEAFALALRAGSSPELLGPDDVVTLLSGPIGAAGPGQLRRLRRGVRRLHEEGKVVVEPAAPAVPDVDGPPHTVEDGPPHTVDDGPPDSLSALAAALADPDRAAPYLAGLTEFEAQPLARTLKVVRAAWAADRGGLGVEETLWRSWQASGLERTWLLRSLRGDRAGGQADRDLDAMLALFEAAASYTDNVPAGGLSGFLHYLSQLQIPRESRTPAAAADAVQLLSAHSAAGREWEVVAVAGVLDGLWPSLRSRGSVLGTPALLDVLDGLDAQAVDTVSRNAQLLADERRLLLVACTRARSQLLVTAVEDGTGDASPSRFVPEIADALGGYGADHDRHGDQADEIPLDGGLRRLLSLPSMVAELRAALVDPDTTAVRREAAAALLAELADAEVPAAPPQQWYGLLDPSSGAPLWTPDQGALTLSPSTVDSLTSCSLRWMLERHGGRDGDAEPAVTGTLVHTLVQAVAGQLDHAEVTTALHEIWDRVASPAAWFSERELRRAETMLTNFRDWLEYSRSELTEAAVEVALTAAVPPGVDADGRPDELPVTLTGRIDRLETDDLGRPVVIDVKTGKTVITAADAAAHPQLAAYQLALLLGGVEGLPAGTTGGGRLVYVATPNRKTGAAERVQEPLTPEQVDEWVAVVRGAARAGIGPGFVASVNSGCQHCGLVTSCPAQLRGKAVIDD</sequence>
<reference evidence="20" key="1">
    <citation type="journal article" date="2019" name="Int. J. Syst. Evol. Microbiol.">
        <title>The Global Catalogue of Microorganisms (GCM) 10K type strain sequencing project: providing services to taxonomists for standard genome sequencing and annotation.</title>
        <authorList>
            <consortium name="The Broad Institute Genomics Platform"/>
            <consortium name="The Broad Institute Genome Sequencing Center for Infectious Disease"/>
            <person name="Wu L."/>
            <person name="Ma J."/>
        </authorList>
    </citation>
    <scope>NUCLEOTIDE SEQUENCE [LARGE SCALE GENOMIC DNA]</scope>
    <source>
        <strain evidence="20">JCM 18077</strain>
    </source>
</reference>
<feature type="domain" description="UvrD-like helicase C-terminal" evidence="18">
    <location>
        <begin position="357"/>
        <end position="690"/>
    </location>
</feature>
<evidence type="ECO:0000256" key="4">
    <source>
        <dbReference type="ARBA" id="ARBA00022763"/>
    </source>
</evidence>
<name>A0ABP8ZH72_9ACTN</name>
<dbReference type="InterPro" id="IPR011604">
    <property type="entry name" value="PDDEXK-like_dom_sf"/>
</dbReference>
<evidence type="ECO:0000256" key="14">
    <source>
        <dbReference type="ARBA" id="ARBA00048988"/>
    </source>
</evidence>
<accession>A0ABP8ZH72</accession>
<evidence type="ECO:0000313" key="20">
    <source>
        <dbReference type="Proteomes" id="UP001500822"/>
    </source>
</evidence>
<keyword evidence="5 15" id="KW-0378">Hydrolase</keyword>
<evidence type="ECO:0000256" key="15">
    <source>
        <dbReference type="PROSITE-ProRule" id="PRU00560"/>
    </source>
</evidence>
<dbReference type="PANTHER" id="PTHR11070:SF59">
    <property type="entry name" value="DNA 3'-5' HELICASE"/>
    <property type="match status" value="1"/>
</dbReference>